<gene>
    <name evidence="4" type="ORF">CCS01_26240</name>
</gene>
<dbReference type="Gene3D" id="3.40.50.720">
    <property type="entry name" value="NAD(P)-binding Rossmann-like Domain"/>
    <property type="match status" value="2"/>
</dbReference>
<dbReference type="GO" id="GO:0051287">
    <property type="term" value="F:NAD binding"/>
    <property type="evidence" value="ECO:0007669"/>
    <property type="project" value="InterPro"/>
</dbReference>
<dbReference type="AlphaFoldDB" id="A0A2S6MZQ0"/>
<dbReference type="Proteomes" id="UP000239724">
    <property type="component" value="Unassembled WGS sequence"/>
</dbReference>
<evidence type="ECO:0000256" key="2">
    <source>
        <dbReference type="ARBA" id="ARBA00023027"/>
    </source>
</evidence>
<dbReference type="InterPro" id="IPR006140">
    <property type="entry name" value="D-isomer_DH_NAD-bd"/>
</dbReference>
<dbReference type="GO" id="GO:0016616">
    <property type="term" value="F:oxidoreductase activity, acting on the CH-OH group of donors, NAD or NADP as acceptor"/>
    <property type="evidence" value="ECO:0007669"/>
    <property type="project" value="UniProtKB-ARBA"/>
</dbReference>
<keyword evidence="2" id="KW-0520">NAD</keyword>
<protein>
    <recommendedName>
        <fullName evidence="3">D-isomer specific 2-hydroxyacid dehydrogenase NAD-binding domain-containing protein</fullName>
    </recommendedName>
</protein>
<organism evidence="4 5">
    <name type="scientific">Rhodopila globiformis</name>
    <name type="common">Rhodopseudomonas globiformis</name>
    <dbReference type="NCBI Taxonomy" id="1071"/>
    <lineage>
        <taxon>Bacteria</taxon>
        <taxon>Pseudomonadati</taxon>
        <taxon>Pseudomonadota</taxon>
        <taxon>Alphaproteobacteria</taxon>
        <taxon>Acetobacterales</taxon>
        <taxon>Acetobacteraceae</taxon>
        <taxon>Rhodopila</taxon>
    </lineage>
</organism>
<evidence type="ECO:0000256" key="1">
    <source>
        <dbReference type="ARBA" id="ARBA00023002"/>
    </source>
</evidence>
<feature type="domain" description="D-isomer specific 2-hydroxyacid dehydrogenase NAD-binding" evidence="3">
    <location>
        <begin position="231"/>
        <end position="403"/>
    </location>
</feature>
<proteinExistence type="predicted"/>
<dbReference type="SUPFAM" id="SSF51735">
    <property type="entry name" value="NAD(P)-binding Rossmann-fold domains"/>
    <property type="match status" value="1"/>
</dbReference>
<dbReference type="EMBL" id="NHRY01000253">
    <property type="protein sequence ID" value="PPQ27818.1"/>
    <property type="molecule type" value="Genomic_DNA"/>
</dbReference>
<keyword evidence="1" id="KW-0560">Oxidoreductase</keyword>
<dbReference type="PROSITE" id="PS00671">
    <property type="entry name" value="D_2_HYDROXYACID_DH_3"/>
    <property type="match status" value="1"/>
</dbReference>
<dbReference type="PANTHER" id="PTHR43333:SF1">
    <property type="entry name" value="D-ISOMER SPECIFIC 2-HYDROXYACID DEHYDROGENASE NAD-BINDING DOMAIN-CONTAINING PROTEIN"/>
    <property type="match status" value="1"/>
</dbReference>
<keyword evidence="5" id="KW-1185">Reference proteome</keyword>
<dbReference type="InterPro" id="IPR036291">
    <property type="entry name" value="NAD(P)-bd_dom_sf"/>
</dbReference>
<reference evidence="4 5" key="1">
    <citation type="journal article" date="2018" name="Arch. Microbiol.">
        <title>New insights into the metabolic potential of the phototrophic purple bacterium Rhodopila globiformis DSM 161(T) from its draft genome sequence and evidence for a vanadium-dependent nitrogenase.</title>
        <authorList>
            <person name="Imhoff J.F."/>
            <person name="Rahn T."/>
            <person name="Kunzel S."/>
            <person name="Neulinger S.C."/>
        </authorList>
    </citation>
    <scope>NUCLEOTIDE SEQUENCE [LARGE SCALE GENOMIC DNA]</scope>
    <source>
        <strain evidence="4 5">DSM 161</strain>
    </source>
</reference>
<dbReference type="PANTHER" id="PTHR43333">
    <property type="entry name" value="2-HACID_DH_C DOMAIN-CONTAINING PROTEIN"/>
    <property type="match status" value="1"/>
</dbReference>
<evidence type="ECO:0000313" key="4">
    <source>
        <dbReference type="EMBL" id="PPQ27818.1"/>
    </source>
</evidence>
<evidence type="ECO:0000313" key="5">
    <source>
        <dbReference type="Proteomes" id="UP000239724"/>
    </source>
</evidence>
<evidence type="ECO:0000259" key="3">
    <source>
        <dbReference type="Pfam" id="PF02826"/>
    </source>
</evidence>
<accession>A0A2S6MZQ0</accession>
<dbReference type="CDD" id="cd05300">
    <property type="entry name" value="2-Hacid_dh_1"/>
    <property type="match status" value="1"/>
</dbReference>
<dbReference type="Pfam" id="PF02826">
    <property type="entry name" value="2-Hacid_dh_C"/>
    <property type="match status" value="1"/>
</dbReference>
<comment type="caution">
    <text evidence="4">The sequence shown here is derived from an EMBL/GenBank/DDBJ whole genome shotgun (WGS) entry which is preliminary data.</text>
</comment>
<dbReference type="InterPro" id="IPR029753">
    <property type="entry name" value="D-isomer_DH_CS"/>
</dbReference>
<sequence>MTACAAVGTIHDRRWDRQGWWAARMAAVAEGEAGLETDSAACLLLHRHGRACPGHPSSIVAAQVAGARPMGASTARPRNRPGWTWRKLRRLPWPRSATTDVPAYLSAANRLTLPAHAEETAMQNRPHLLLWTDSPGPYVDAIRDAGLAERVDVDTLARSQQPSATQRASTTVLLAAGAPPGLLPTMPNLAWAQSLTAGVEGWLALPDLPPGLTLTCARGTHRESMPENILGALFHIAKPYAAIVEDQKRRLWRQRIATPLNGRTLGILGLGAIGQEVARLATALGMRVIGTKRRPAPLPGLDAVLAPEETGTVLAQSDYVLVLLPATPETENFINAGRLRAMKPTAWLLNFGRGQVIDDADLIAAVSSGTIAGAVLDVFRQEPLPPEHPFWITAGIIVLPHIGGPHPERDRIVARLFVRNLGLFLDGEPLTQVVDRAAGY</sequence>
<name>A0A2S6MZQ0_RHOGL</name>